<keyword evidence="2" id="KW-1185">Reference proteome</keyword>
<proteinExistence type="predicted"/>
<name>A0ACA9SRM3_9GLOM</name>
<dbReference type="EMBL" id="CAJVQC010154709">
    <property type="protein sequence ID" value="CAG8847185.1"/>
    <property type="molecule type" value="Genomic_DNA"/>
</dbReference>
<feature type="non-terminal residue" evidence="1">
    <location>
        <position position="1"/>
    </location>
</feature>
<gene>
    <name evidence="1" type="ORF">RPERSI_LOCUS34517</name>
</gene>
<reference evidence="1" key="1">
    <citation type="submission" date="2021-06" db="EMBL/GenBank/DDBJ databases">
        <authorList>
            <person name="Kallberg Y."/>
            <person name="Tangrot J."/>
            <person name="Rosling A."/>
        </authorList>
    </citation>
    <scope>NUCLEOTIDE SEQUENCE</scope>
    <source>
        <strain evidence="1">MA461A</strain>
    </source>
</reference>
<comment type="caution">
    <text evidence="1">The sequence shown here is derived from an EMBL/GenBank/DDBJ whole genome shotgun (WGS) entry which is preliminary data.</text>
</comment>
<organism evidence="1 2">
    <name type="scientific">Racocetra persica</name>
    <dbReference type="NCBI Taxonomy" id="160502"/>
    <lineage>
        <taxon>Eukaryota</taxon>
        <taxon>Fungi</taxon>
        <taxon>Fungi incertae sedis</taxon>
        <taxon>Mucoromycota</taxon>
        <taxon>Glomeromycotina</taxon>
        <taxon>Glomeromycetes</taxon>
        <taxon>Diversisporales</taxon>
        <taxon>Gigasporaceae</taxon>
        <taxon>Racocetra</taxon>
    </lineage>
</organism>
<accession>A0ACA9SRM3</accession>
<evidence type="ECO:0000313" key="1">
    <source>
        <dbReference type="EMBL" id="CAG8847185.1"/>
    </source>
</evidence>
<protein>
    <submittedName>
        <fullName evidence="1">22596_t:CDS:1</fullName>
    </submittedName>
</protein>
<evidence type="ECO:0000313" key="2">
    <source>
        <dbReference type="Proteomes" id="UP000789920"/>
    </source>
</evidence>
<dbReference type="Proteomes" id="UP000789920">
    <property type="component" value="Unassembled WGS sequence"/>
</dbReference>
<sequence length="45" mass="5224">EAICVIWVISSLDWAIHNVSSIYASTEAEIWRCWLVLGYRLVNNE</sequence>
<feature type="non-terminal residue" evidence="1">
    <location>
        <position position="45"/>
    </location>
</feature>